<comment type="caution">
    <text evidence="1">The sequence shown here is derived from an EMBL/GenBank/DDBJ whole genome shotgun (WGS) entry which is preliminary data.</text>
</comment>
<organism evidence="1 2">
    <name type="scientific">Candidatus Kerfeldbacteria bacterium RIFCSPHIGHO2_02_FULL_42_14</name>
    <dbReference type="NCBI Taxonomy" id="1798540"/>
    <lineage>
        <taxon>Bacteria</taxon>
        <taxon>Candidatus Kerfeldiibacteriota</taxon>
    </lineage>
</organism>
<protein>
    <submittedName>
        <fullName evidence="1">Uncharacterized protein</fullName>
    </submittedName>
</protein>
<evidence type="ECO:0000313" key="2">
    <source>
        <dbReference type="Proteomes" id="UP000177165"/>
    </source>
</evidence>
<dbReference type="AlphaFoldDB" id="A0A1G2AR33"/>
<accession>A0A1G2AR33</accession>
<dbReference type="EMBL" id="MHKB01000015">
    <property type="protein sequence ID" value="OGY78480.1"/>
    <property type="molecule type" value="Genomic_DNA"/>
</dbReference>
<dbReference type="STRING" id="1798540.A3B74_02175"/>
<evidence type="ECO:0000313" key="1">
    <source>
        <dbReference type="EMBL" id="OGY78480.1"/>
    </source>
</evidence>
<dbReference type="Gene3D" id="3.10.129.10">
    <property type="entry name" value="Hotdog Thioesterase"/>
    <property type="match status" value="1"/>
</dbReference>
<reference evidence="1 2" key="1">
    <citation type="journal article" date="2016" name="Nat. Commun.">
        <title>Thousands of microbial genomes shed light on interconnected biogeochemical processes in an aquifer system.</title>
        <authorList>
            <person name="Anantharaman K."/>
            <person name="Brown C.T."/>
            <person name="Hug L.A."/>
            <person name="Sharon I."/>
            <person name="Castelle C.J."/>
            <person name="Probst A.J."/>
            <person name="Thomas B.C."/>
            <person name="Singh A."/>
            <person name="Wilkins M.J."/>
            <person name="Karaoz U."/>
            <person name="Brodie E.L."/>
            <person name="Williams K.H."/>
            <person name="Hubbard S.S."/>
            <person name="Banfield J.F."/>
        </authorList>
    </citation>
    <scope>NUCLEOTIDE SEQUENCE [LARGE SCALE GENOMIC DNA]</scope>
</reference>
<sequence>MAIEYTPLSIHNLTANDSFESVRFSVSHRSHCKTVRLLKEHTLIEGWRLDLFDLLPSELWGLARVLSQRYGRLNEVAVTGSMWEIYGTACPEALLQSRSVITHVAMRCKLSIATVQTETCNSDGNVLFRAKDTLLLIHDLTLPFYHERVHKDPNRRSRRLLFHRKQCVYFRHTWDPALWINNVHTDDFAQRCGYERALPEFIMYMDWVWRAVVEVVPDRVLGGLRLTLQRILPLYLGEIIDVLVYEEEDHFVIRFLRNDEVRVIAEAFLL</sequence>
<name>A0A1G2AR33_9BACT</name>
<gene>
    <name evidence="1" type="ORF">A3B74_02175</name>
</gene>
<proteinExistence type="predicted"/>
<dbReference type="Proteomes" id="UP000177165">
    <property type="component" value="Unassembled WGS sequence"/>
</dbReference>